<dbReference type="PANTHER" id="PTHR22901">
    <property type="entry name" value="SIALATE O-ACETYLESTERASE"/>
    <property type="match status" value="1"/>
</dbReference>
<dbReference type="Gene3D" id="2.60.40.10">
    <property type="entry name" value="Immunoglobulins"/>
    <property type="match status" value="1"/>
</dbReference>
<dbReference type="GO" id="GO:0005975">
    <property type="term" value="P:carbohydrate metabolic process"/>
    <property type="evidence" value="ECO:0007669"/>
    <property type="project" value="TreeGrafter"/>
</dbReference>
<reference evidence="4 5" key="1">
    <citation type="submission" date="2017-07" db="EMBL/GenBank/DDBJ databases">
        <title>Niveispirillum cyanobacteriorum sp. nov., isolated from cyanobacterial aggregates in a eutrophic lake.</title>
        <authorList>
            <person name="Cai H."/>
        </authorList>
    </citation>
    <scope>NUCLEOTIDE SEQUENCE [LARGE SCALE GENOMIC DNA]</scope>
    <source>
        <strain evidence="5">TH1-14</strain>
    </source>
</reference>
<dbReference type="SUPFAM" id="SSF52266">
    <property type="entry name" value="SGNH hydrolase"/>
    <property type="match status" value="1"/>
</dbReference>
<dbReference type="RefSeq" id="WP_094454509.1">
    <property type="nucleotide sequence ID" value="NZ_NOXU01000023.1"/>
</dbReference>
<evidence type="ECO:0000313" key="5">
    <source>
        <dbReference type="Proteomes" id="UP000216998"/>
    </source>
</evidence>
<evidence type="ECO:0000256" key="1">
    <source>
        <dbReference type="ARBA" id="ARBA00022801"/>
    </source>
</evidence>
<keyword evidence="1" id="KW-0378">Hydrolase</keyword>
<comment type="caution">
    <text evidence="4">The sequence shown here is derived from an EMBL/GenBank/DDBJ whole genome shotgun (WGS) entry which is preliminary data.</text>
</comment>
<dbReference type="Proteomes" id="UP000216998">
    <property type="component" value="Unassembled WGS sequence"/>
</dbReference>
<evidence type="ECO:0000313" key="4">
    <source>
        <dbReference type="EMBL" id="OYQ36231.1"/>
    </source>
</evidence>
<accession>A0A255Z479</accession>
<evidence type="ECO:0000256" key="2">
    <source>
        <dbReference type="SAM" id="MobiDB-lite"/>
    </source>
</evidence>
<feature type="domain" description="Sialate O-acetylesterase" evidence="3">
    <location>
        <begin position="142"/>
        <end position="260"/>
    </location>
</feature>
<dbReference type="Pfam" id="PF03629">
    <property type="entry name" value="SASA"/>
    <property type="match status" value="2"/>
</dbReference>
<name>A0A255Z479_9PROT</name>
<dbReference type="EMBL" id="NOXU01000023">
    <property type="protein sequence ID" value="OYQ36231.1"/>
    <property type="molecule type" value="Genomic_DNA"/>
</dbReference>
<dbReference type="InterPro" id="IPR036514">
    <property type="entry name" value="SGNH_hydro_sf"/>
</dbReference>
<sequence>MSIVRPKNSCLPRESGHPGGGLTQRRLHGPWVPAYAGKAAYIAATTVALLSPLPVLAADTPLLHPMFQDHGVLQRDRPIPVWGTAKPGEPVTVSLGTAQATAKAGKDGRWQATLPAQTAGGPFTLTAKSPSAEQTASDVLVGDVYLCSGQSNMEMQVRRSLDSWVEMGTRANQPQIRYLNVQRDTATRARPHFGKPVSWQVTSPQTVGDMSAVCYFFGREMRKLDEVPVGLINTAWGGSSIESWMPVEELRKQPDYKDALSFLATYDRNPADGVRAFVEGWQRWWTQAGQKAIWQDAYGTGEGWRDAPATFRPWETWGMPDMAAYNNIVWMRASIHLTAEQAAQGVALHLGPADDLDVTWVNGTPVGSQYGPGDPRRYTLPPGTLKAGANTITVAILDAYGDGGLYGTAEAQAIELTGGGKLPLPTPWQFKPTPVDTSVVPQAPWGTVNGLSTIHNAMLAPIGPYGLRAALWYQGESNAGRPVQYQSLLTGLMAGWRRQFGPDLPFLVVQLPEWGYPQDKPMESGWAALRESQRAAVAADPKAGLAVALGVGDWYDIHPANKQVVAKRLVRAARKVVRGEDVAPSGAVPASVTRSGDTVSIRFTDIDGALKALSYHRPLGFELCGEGPGTCRYVDATLAGDTVTLPVGGGPAVRVRYCWADSPICNLQDSARQPPGPFEAVVR</sequence>
<evidence type="ECO:0000259" key="3">
    <source>
        <dbReference type="Pfam" id="PF03629"/>
    </source>
</evidence>
<dbReference type="PANTHER" id="PTHR22901:SF0">
    <property type="entry name" value="SIALATE O-ACETYLESTERASE"/>
    <property type="match status" value="1"/>
</dbReference>
<dbReference type="OrthoDB" id="9795554at2"/>
<gene>
    <name evidence="4" type="ORF">CHU95_05435</name>
</gene>
<dbReference type="SUPFAM" id="SSF49785">
    <property type="entry name" value="Galactose-binding domain-like"/>
    <property type="match status" value="1"/>
</dbReference>
<dbReference type="InterPro" id="IPR005181">
    <property type="entry name" value="SASA"/>
</dbReference>
<dbReference type="GO" id="GO:0001681">
    <property type="term" value="F:sialate O-acetylesterase activity"/>
    <property type="evidence" value="ECO:0007669"/>
    <property type="project" value="InterPro"/>
</dbReference>
<dbReference type="Gene3D" id="3.40.50.1110">
    <property type="entry name" value="SGNH hydrolase"/>
    <property type="match status" value="2"/>
</dbReference>
<keyword evidence="5" id="KW-1185">Reference proteome</keyword>
<protein>
    <recommendedName>
        <fullName evidence="3">Sialate O-acetylesterase domain-containing protein</fullName>
    </recommendedName>
</protein>
<feature type="region of interest" description="Disordered" evidence="2">
    <location>
        <begin position="1"/>
        <end position="25"/>
    </location>
</feature>
<proteinExistence type="predicted"/>
<dbReference type="InterPro" id="IPR039329">
    <property type="entry name" value="SIAE"/>
</dbReference>
<organism evidence="4 5">
    <name type="scientific">Niveispirillum lacus</name>
    <dbReference type="NCBI Taxonomy" id="1981099"/>
    <lineage>
        <taxon>Bacteria</taxon>
        <taxon>Pseudomonadati</taxon>
        <taxon>Pseudomonadota</taxon>
        <taxon>Alphaproteobacteria</taxon>
        <taxon>Rhodospirillales</taxon>
        <taxon>Azospirillaceae</taxon>
        <taxon>Niveispirillum</taxon>
    </lineage>
</organism>
<feature type="domain" description="Sialate O-acetylesterase" evidence="3">
    <location>
        <begin position="466"/>
        <end position="534"/>
    </location>
</feature>
<dbReference type="InterPro" id="IPR008979">
    <property type="entry name" value="Galactose-bd-like_sf"/>
</dbReference>
<dbReference type="InterPro" id="IPR013783">
    <property type="entry name" value="Ig-like_fold"/>
</dbReference>
<dbReference type="AlphaFoldDB" id="A0A255Z479"/>